<keyword evidence="3" id="KW-1185">Reference proteome</keyword>
<comment type="caution">
    <text evidence="2">The sequence shown here is derived from an EMBL/GenBank/DDBJ whole genome shotgun (WGS) entry which is preliminary data.</text>
</comment>
<dbReference type="Proteomes" id="UP000631421">
    <property type="component" value="Unassembled WGS sequence"/>
</dbReference>
<organism evidence="2 3">
    <name type="scientific">Pseudanabaena cinerea FACHB-1277</name>
    <dbReference type="NCBI Taxonomy" id="2949581"/>
    <lineage>
        <taxon>Bacteria</taxon>
        <taxon>Bacillati</taxon>
        <taxon>Cyanobacteriota</taxon>
        <taxon>Cyanophyceae</taxon>
        <taxon>Pseudanabaenales</taxon>
        <taxon>Pseudanabaenaceae</taxon>
        <taxon>Pseudanabaena</taxon>
        <taxon>Pseudanabaena cinerea</taxon>
    </lineage>
</organism>
<evidence type="ECO:0000313" key="3">
    <source>
        <dbReference type="Proteomes" id="UP000631421"/>
    </source>
</evidence>
<gene>
    <name evidence="2" type="ORF">H6F44_13455</name>
</gene>
<keyword evidence="1" id="KW-0732">Signal</keyword>
<sequence length="135" mass="15296">MKKLIALIPSIMLLLSANPVQAGRTEPQPKPCYFFRGEQLELRQTCIYESTSWAGGGVSKLVWKDGVVTTMKWGLQGRGEKTCNGEMSVDGVCARGYYRHPISFERISRETMERMNRNDQNVINCLQIGRNSVCY</sequence>
<feature type="signal peptide" evidence="1">
    <location>
        <begin position="1"/>
        <end position="22"/>
    </location>
</feature>
<evidence type="ECO:0000256" key="1">
    <source>
        <dbReference type="SAM" id="SignalP"/>
    </source>
</evidence>
<reference evidence="2" key="1">
    <citation type="journal article" date="2015" name="ISME J.">
        <title>Draft Genome Sequence of Streptomyces incarnatus NRRL8089, which Produces the Nucleoside Antibiotic Sinefungin.</title>
        <authorList>
            <person name="Oshima K."/>
            <person name="Hattori M."/>
            <person name="Shimizu H."/>
            <person name="Fukuda K."/>
            <person name="Nemoto M."/>
            <person name="Inagaki K."/>
            <person name="Tamura T."/>
        </authorList>
    </citation>
    <scope>NUCLEOTIDE SEQUENCE</scope>
    <source>
        <strain evidence="2">FACHB-1277</strain>
    </source>
</reference>
<reference evidence="2" key="2">
    <citation type="submission" date="2020-08" db="EMBL/GenBank/DDBJ databases">
        <authorList>
            <person name="Chen M."/>
            <person name="Teng W."/>
            <person name="Zhao L."/>
            <person name="Hu C."/>
            <person name="Zhou Y."/>
            <person name="Han B."/>
            <person name="Song L."/>
            <person name="Shu W."/>
        </authorList>
    </citation>
    <scope>NUCLEOTIDE SEQUENCE</scope>
    <source>
        <strain evidence="2">FACHB-1277</strain>
    </source>
</reference>
<accession>A0A926UUI7</accession>
<dbReference type="RefSeq" id="WP_190351516.1">
    <property type="nucleotide sequence ID" value="NZ_JACJPY010000042.1"/>
</dbReference>
<feature type="chain" id="PRO_5037733390" evidence="1">
    <location>
        <begin position="23"/>
        <end position="135"/>
    </location>
</feature>
<proteinExistence type="predicted"/>
<name>A0A926UUI7_9CYAN</name>
<dbReference type="EMBL" id="JACJPY010000042">
    <property type="protein sequence ID" value="MBD2151118.1"/>
    <property type="molecule type" value="Genomic_DNA"/>
</dbReference>
<evidence type="ECO:0000313" key="2">
    <source>
        <dbReference type="EMBL" id="MBD2151118.1"/>
    </source>
</evidence>
<protein>
    <submittedName>
        <fullName evidence="2">Uncharacterized protein</fullName>
    </submittedName>
</protein>
<dbReference type="AlphaFoldDB" id="A0A926UUI7"/>